<name>X7EA67_9RHOB</name>
<dbReference type="GO" id="GO:0006817">
    <property type="term" value="P:phosphate ion transport"/>
    <property type="evidence" value="ECO:0007669"/>
    <property type="project" value="UniProtKB-KW"/>
</dbReference>
<feature type="transmembrane region" description="Helical" evidence="5">
    <location>
        <begin position="167"/>
        <end position="189"/>
    </location>
</feature>
<evidence type="ECO:0000313" key="8">
    <source>
        <dbReference type="EMBL" id="ETX12832.1"/>
    </source>
</evidence>
<keyword evidence="6" id="KW-1003">Cell membrane</keyword>
<dbReference type="Gene3D" id="1.10.3720.10">
    <property type="entry name" value="MetI-like"/>
    <property type="match status" value="1"/>
</dbReference>
<dbReference type="Pfam" id="PF12501">
    <property type="entry name" value="DUF3708"/>
    <property type="match status" value="1"/>
</dbReference>
<sequence length="462" mass="49458">MALQLTTLALFLIAITGFVMTRRRALAQGDGTRRNLHSQPKYHGYFVFLATLLPGLVFLGIFLLFKTPVVNWLTMNQLPAELRNQGSGALSLLFSRIEQHAAGGQTFGELPEGAQGAADFLAMARRAATWAIIPFALFPAALGFWFAQSRVQPTFRARNATEKIVRGLMIVCATLAVLTTFGIVMSVLFEAIRFFRMEPISEFLFSLEWNPGTAIREGQAAGADQGSFGIAPLFLGTLLIATIAMATAVPLGLLSAIYLAELAKPRVRKILKPMLEVLAGIPTVVYGVFAALTVSPFIINLGTSMGFDVGAKVALAAGIVMGFMLIPFISSLSDDAITAVPDKLRNGAYSMGATHGETITRVVLPAALPGLVGAVLLAVSRAIGETMIVLLAAGLRANLTFNPLDTTTTVTVQIANLLTGDQRFDSAKTLSAFALGLVLFLVTLALNVGALKFQQRYQEKYD</sequence>
<evidence type="ECO:0000256" key="4">
    <source>
        <dbReference type="ARBA" id="ARBA00023136"/>
    </source>
</evidence>
<keyword evidence="3 5" id="KW-1133">Transmembrane helix</keyword>
<dbReference type="AlphaFoldDB" id="X7EA67"/>
<comment type="caution">
    <text evidence="8">The sequence shown here is derived from an EMBL/GenBank/DDBJ whole genome shotgun (WGS) entry which is preliminary data.</text>
</comment>
<feature type="transmembrane region" description="Helical" evidence="5">
    <location>
        <begin position="313"/>
        <end position="332"/>
    </location>
</feature>
<dbReference type="InterPro" id="IPR035906">
    <property type="entry name" value="MetI-like_sf"/>
</dbReference>
<dbReference type="NCBIfam" id="TIGR02138">
    <property type="entry name" value="phosphate_pstC"/>
    <property type="match status" value="1"/>
</dbReference>
<keyword evidence="5" id="KW-0813">Transport</keyword>
<comment type="function">
    <text evidence="6">Part of the binding-protein-dependent transport system for phosphate; probably responsible for the translocation of the substrate across the membrane.</text>
</comment>
<dbReference type="InterPro" id="IPR022182">
    <property type="entry name" value="PstC_N"/>
</dbReference>
<comment type="similarity">
    <text evidence="6">Belongs to the binding-protein-dependent transport system permease family. CysTW subfamily.</text>
</comment>
<keyword evidence="6" id="KW-0592">Phosphate transport</keyword>
<protein>
    <recommendedName>
        <fullName evidence="6">Phosphate transport system permease protein</fullName>
    </recommendedName>
</protein>
<evidence type="ECO:0000256" key="5">
    <source>
        <dbReference type="RuleBase" id="RU363032"/>
    </source>
</evidence>
<dbReference type="GO" id="GO:0005886">
    <property type="term" value="C:plasma membrane"/>
    <property type="evidence" value="ECO:0007669"/>
    <property type="project" value="UniProtKB-SubCell"/>
</dbReference>
<accession>X7EA67</accession>
<reference evidence="8 9" key="1">
    <citation type="submission" date="2014-01" db="EMBL/GenBank/DDBJ databases">
        <title>Roseivivax halodurans JCM 10272 Genome Sequencing.</title>
        <authorList>
            <person name="Lai Q."/>
            <person name="Li G."/>
            <person name="Shao Z."/>
        </authorList>
    </citation>
    <scope>NUCLEOTIDE SEQUENCE [LARGE SCALE GENOMIC DNA]</scope>
    <source>
        <strain evidence="8 9">JCM 10272</strain>
    </source>
</reference>
<dbReference type="SUPFAM" id="SSF161098">
    <property type="entry name" value="MetI-like"/>
    <property type="match status" value="1"/>
</dbReference>
<keyword evidence="2 5" id="KW-0812">Transmembrane</keyword>
<evidence type="ECO:0000256" key="6">
    <source>
        <dbReference type="RuleBase" id="RU363054"/>
    </source>
</evidence>
<dbReference type="InterPro" id="IPR002229">
    <property type="entry name" value="RhesusRHD"/>
</dbReference>
<evidence type="ECO:0000256" key="1">
    <source>
        <dbReference type="ARBA" id="ARBA00004651"/>
    </source>
</evidence>
<dbReference type="Proteomes" id="UP000022447">
    <property type="component" value="Unassembled WGS sequence"/>
</dbReference>
<dbReference type="PANTHER" id="PTHR42727">
    <property type="entry name" value="PHOSPHATE TRANSPORT SYSTEM PERMEASE PROTEIN"/>
    <property type="match status" value="1"/>
</dbReference>
<dbReference type="GO" id="GO:0005315">
    <property type="term" value="F:phosphate transmembrane transporter activity"/>
    <property type="evidence" value="ECO:0007669"/>
    <property type="project" value="InterPro"/>
</dbReference>
<dbReference type="STRING" id="1449350.OCH239_15705"/>
<dbReference type="InterPro" id="IPR011864">
    <property type="entry name" value="Phosphate_PstC"/>
</dbReference>
<dbReference type="PANTHER" id="PTHR42727:SF1">
    <property type="entry name" value="PHOSPHATE TRANSPORT SYSTEM PERMEASE"/>
    <property type="match status" value="1"/>
</dbReference>
<dbReference type="eggNOG" id="COG0573">
    <property type="taxonomic scope" value="Bacteria"/>
</dbReference>
<dbReference type="Pfam" id="PF00528">
    <property type="entry name" value="BPD_transp_1"/>
    <property type="match status" value="1"/>
</dbReference>
<keyword evidence="4 5" id="KW-0472">Membrane</keyword>
<feature type="transmembrane region" description="Helical" evidence="5">
    <location>
        <begin position="279"/>
        <end position="301"/>
    </location>
</feature>
<keyword evidence="9" id="KW-1185">Reference proteome</keyword>
<gene>
    <name evidence="8" type="ORF">OCH239_15705</name>
</gene>
<feature type="transmembrane region" description="Helical" evidence="5">
    <location>
        <begin position="233"/>
        <end position="259"/>
    </location>
</feature>
<dbReference type="InterPro" id="IPR000515">
    <property type="entry name" value="MetI-like"/>
</dbReference>
<proteinExistence type="inferred from homology"/>
<comment type="subcellular location">
    <subcellularLocation>
        <location evidence="6">Cell inner membrane</location>
        <topology evidence="6">Multi-pass membrane protein</topology>
    </subcellularLocation>
    <subcellularLocation>
        <location evidence="1 5">Cell membrane</location>
        <topology evidence="1 5">Multi-pass membrane protein</topology>
    </subcellularLocation>
</comment>
<evidence type="ECO:0000256" key="3">
    <source>
        <dbReference type="ARBA" id="ARBA00022989"/>
    </source>
</evidence>
<feature type="domain" description="ABC transmembrane type-1" evidence="7">
    <location>
        <begin position="234"/>
        <end position="450"/>
    </location>
</feature>
<feature type="transmembrane region" description="Helical" evidence="5">
    <location>
        <begin position="43"/>
        <end position="65"/>
    </location>
</feature>
<evidence type="ECO:0000259" key="7">
    <source>
        <dbReference type="PROSITE" id="PS50928"/>
    </source>
</evidence>
<keyword evidence="6" id="KW-0997">Cell inner membrane</keyword>
<dbReference type="RefSeq" id="WP_037266647.1">
    <property type="nucleotide sequence ID" value="NZ_JALZ01000049.1"/>
</dbReference>
<feature type="transmembrane region" description="Helical" evidence="5">
    <location>
        <begin position="430"/>
        <end position="451"/>
    </location>
</feature>
<dbReference type="PRINTS" id="PR00342">
    <property type="entry name" value="RHESUSRHD"/>
</dbReference>
<dbReference type="EMBL" id="JALZ01000049">
    <property type="protein sequence ID" value="ETX12832.1"/>
    <property type="molecule type" value="Genomic_DNA"/>
</dbReference>
<dbReference type="PROSITE" id="PS50928">
    <property type="entry name" value="ABC_TM1"/>
    <property type="match status" value="1"/>
</dbReference>
<evidence type="ECO:0000256" key="2">
    <source>
        <dbReference type="ARBA" id="ARBA00022692"/>
    </source>
</evidence>
<organism evidence="8 9">
    <name type="scientific">Roseivivax halodurans JCM 10272</name>
    <dbReference type="NCBI Taxonomy" id="1449350"/>
    <lineage>
        <taxon>Bacteria</taxon>
        <taxon>Pseudomonadati</taxon>
        <taxon>Pseudomonadota</taxon>
        <taxon>Alphaproteobacteria</taxon>
        <taxon>Rhodobacterales</taxon>
        <taxon>Roseobacteraceae</taxon>
        <taxon>Roseivivax</taxon>
    </lineage>
</organism>
<evidence type="ECO:0000313" key="9">
    <source>
        <dbReference type="Proteomes" id="UP000022447"/>
    </source>
</evidence>
<feature type="transmembrane region" description="Helical" evidence="5">
    <location>
        <begin position="127"/>
        <end position="147"/>
    </location>
</feature>
<dbReference type="OrthoDB" id="9785113at2"/>
<dbReference type="CDD" id="cd06261">
    <property type="entry name" value="TM_PBP2"/>
    <property type="match status" value="1"/>
</dbReference>
<dbReference type="PATRIC" id="fig|1449350.3.peg.3972"/>